<evidence type="ECO:0000256" key="4">
    <source>
        <dbReference type="SAM" id="Coils"/>
    </source>
</evidence>
<dbReference type="Gene3D" id="4.10.270.10">
    <property type="entry name" value="Myosin, subunit A"/>
    <property type="match status" value="1"/>
</dbReference>
<evidence type="ECO:0000256" key="1">
    <source>
        <dbReference type="ARBA" id="ARBA00022553"/>
    </source>
</evidence>
<evidence type="ECO:0000259" key="6">
    <source>
        <dbReference type="PROSITE" id="PS50021"/>
    </source>
</evidence>
<dbReference type="InterPro" id="IPR001202">
    <property type="entry name" value="WW_dom"/>
</dbReference>
<dbReference type="PROSITE" id="PS00509">
    <property type="entry name" value="RAS_GTPASE_ACTIV_1"/>
    <property type="match status" value="1"/>
</dbReference>
<dbReference type="SMART" id="SM00033">
    <property type="entry name" value="CH"/>
    <property type="match status" value="1"/>
</dbReference>
<keyword evidence="2" id="KW-0677">Repeat</keyword>
<dbReference type="GO" id="GO:0005096">
    <property type="term" value="F:GTPase activator activity"/>
    <property type="evidence" value="ECO:0007669"/>
    <property type="project" value="TreeGrafter"/>
</dbReference>
<dbReference type="PROSITE" id="PS50021">
    <property type="entry name" value="CH"/>
    <property type="match status" value="1"/>
</dbReference>
<dbReference type="OMA" id="RELMCPE"/>
<dbReference type="InterPro" id="IPR008936">
    <property type="entry name" value="Rho_GTPase_activation_prot"/>
</dbReference>
<sequence length="1637" mass="186142">MADLAANGHYERLTAEQMDEQRIQNVAYQYLCRLEEAKRWMEACLGEELPAPTELEEALRNGVILAKLGHRFAPSTVPQKKIYDPEQLRYQAVGLQFRHTDNINHWRNAMTALGLPAIFHPETTDVYDKKNMPRAVYCIHALSLYLYRLGLAPQIHNLYGKVKFTEEEINNMKLELDKYGIQMPAFNKIGGILANELSVDEAAVHAAVVAINEAVDQGDVGVTAVALRNPAALLTDLQEALMSVYQEILQRARRRKAERAAGGQAVAEDKDMYEEYLTQREIQDHISAVNVRAAVEQVDEALDVANELALLSALQLPCLALRGLRTDNGPWYLDQLTADRQQKAQNQGSVDPLEHEELQEGVTAANQEAQSTRNMVAALQSVNAALRGNDPRRTVSCLMTSDLQLPEVFPFAATFYHRELQLLQRQTAQGELQEEELFVAVEMLSAVVLINQGLEAGHLQQFSSSLVSSSAGLSDVEPALLDRYFETLAGVKQQVGRDLLTWNQLQEGIAAVNGSAQDEQQQLLAVGLINKAVMSGDPQRLLSALLLPSCGVDEVSPANACKYLTLLSQARQIKAQVSRDPGAELWLADIQEAVRMANQQSQRALKLCLSVAAVNQAVKENRAKQTLRVLSLPEAELHGVLPDCAAEYQRELSALMARRTRTGDNRSQWVRVRLQDGSVHFFHLSRLEGSWERPPGFVHNSVFLDRHDIQEVVSSVSAQYSRGVLWRNSEALVVRLQALCRGFLIRWRMTARRHFLMNQMAAVVVIQSHWRRFVEQRVYRRRLQFLYMNWRAVVKIQAFARMWLARRRYCARLSFFRRNVGAVVKIQAFFRANRAREQYRMLVHSATPPLSVVRKFVHLLDLGDGDIREEAELLRLREEVVRSIRFNRQLEADLDLMDLKIGLLVRNRATLQEVVSHCKKLTKKNKEQLSDMMDVERSKGLKALSRDRRERLEAYQHLFYLLQTLPLYLAQLIFLMPQSRSTSFMEMVVFSLFNYGSDRREAFLLLQLFTEALRYEIRLKVEQPQDVITGNPTVIRMLVNFYRHARGQNALREVLGPALQDVLQDRTLSIRTDPVDVYKTWINQTETQTGHKSSLPYEVSPEDALAQPEVQRRIDISIINLKNLTDRVLKAITASLHKLPYGLRYTAKVLRDALKAKFPEAGEDELYKIVGNLVYYRYMNPAIVAPDGFDVVDRSAGSALQPEQRHILGSIARVLQHAAANKHFHGGGYHIRALNQYISQTHSRFRRFLQSVCDVPEPEDRFSMDEYSELLIVNRPVIYISVSELLNTHKLLLEHQEVLCPDPSDPLGLILKDLGPVPGLQELIGESAADPGSDSQSSKMEVSLTLTNKFDIFDDANNTPDPRGLLLSTKQLIIDVIRTQSGDSLRDILRTTPSRDQEVCHDWLMQRRAQQDARTPEKMKRNQSLVANGNLSLEEKKRKILRSLRRLEGLGTLKPPDSENQILQMIAKDIRQQRLHRQRRGAELLKLHQTLSSLQAKSSFHSEQVDYYRHYITSCLDNLTASKSTNQKAADGKGRNKLPALSYSATRLHEKGVLLEIEDLPVTQFKNVMFEIAAGPERGSFKVKARFLGVEMEEFLLKYQDLLQLQYEGVAVMKMFSKAKVNVNLLIFLLNKKFFKK</sequence>
<keyword evidence="3" id="KW-0112">Calmodulin-binding</keyword>
<dbReference type="SUPFAM" id="SSF143885">
    <property type="entry name" value="RGC domain-like"/>
    <property type="match status" value="1"/>
</dbReference>
<feature type="domain" description="Calponin-homology (CH)" evidence="6">
    <location>
        <begin position="31"/>
        <end position="146"/>
    </location>
</feature>
<dbReference type="Pfam" id="PF03836">
    <property type="entry name" value="RasGAP_C"/>
    <property type="match status" value="1"/>
</dbReference>
<dbReference type="InterPro" id="IPR000048">
    <property type="entry name" value="IQ_motif_EF-hand-BS"/>
</dbReference>
<dbReference type="Pfam" id="PF00616">
    <property type="entry name" value="RasGAP"/>
    <property type="match status" value="1"/>
</dbReference>
<gene>
    <name evidence="7" type="primary">IQGAP3</name>
</gene>
<dbReference type="GO" id="GO:1903479">
    <property type="term" value="P:mitotic actomyosin contractile ring assembly actin filament organization"/>
    <property type="evidence" value="ECO:0007669"/>
    <property type="project" value="TreeGrafter"/>
</dbReference>
<proteinExistence type="predicted"/>
<dbReference type="Gene3D" id="1.10.418.10">
    <property type="entry name" value="Calponin-like domain"/>
    <property type="match status" value="1"/>
</dbReference>
<dbReference type="PROSITE" id="PS50096">
    <property type="entry name" value="IQ"/>
    <property type="match status" value="4"/>
</dbReference>
<evidence type="ECO:0008006" key="9">
    <source>
        <dbReference type="Google" id="ProtNLM"/>
    </source>
</evidence>
<dbReference type="Gene3D" id="1.20.5.190">
    <property type="match status" value="1"/>
</dbReference>
<dbReference type="GeneTree" id="ENSGT00950000183076"/>
<dbReference type="PANTHER" id="PTHR14149:SF10">
    <property type="entry name" value="RAS GTPASE-ACTIVATING-LIKE PROTEIN IQGAP3"/>
    <property type="match status" value="1"/>
</dbReference>
<dbReference type="InterPro" id="IPR000593">
    <property type="entry name" value="RasGAP_C"/>
</dbReference>
<dbReference type="GO" id="GO:0120025">
    <property type="term" value="C:plasma membrane bounded cell projection"/>
    <property type="evidence" value="ECO:0007669"/>
    <property type="project" value="UniProtKB-ARBA"/>
</dbReference>
<dbReference type="GO" id="GO:0005938">
    <property type="term" value="C:cell cortex"/>
    <property type="evidence" value="ECO:0007669"/>
    <property type="project" value="TreeGrafter"/>
</dbReference>
<evidence type="ECO:0000259" key="5">
    <source>
        <dbReference type="PROSITE" id="PS50018"/>
    </source>
</evidence>
<dbReference type="Gene3D" id="1.10.506.10">
    <property type="entry name" value="GTPase Activation - p120gap, domain 1"/>
    <property type="match status" value="1"/>
</dbReference>
<reference evidence="7 8" key="1">
    <citation type="submission" date="2018-05" db="EMBL/GenBank/DDBJ databases">
        <authorList>
            <person name="Datahose"/>
        </authorList>
    </citation>
    <scope>NUCLEOTIDE SEQUENCE</scope>
</reference>
<evidence type="ECO:0000313" key="8">
    <source>
        <dbReference type="Proteomes" id="UP000265100"/>
    </source>
</evidence>
<name>A0A3P8Q4F7_ASTCA</name>
<dbReference type="Pfam" id="PF00307">
    <property type="entry name" value="CH"/>
    <property type="match status" value="1"/>
</dbReference>
<keyword evidence="1" id="KW-0597">Phosphoprotein</keyword>
<protein>
    <recommendedName>
        <fullName evidence="9">IQ motif containing GTPase activating protein 3</fullName>
    </recommendedName>
</protein>
<dbReference type="STRING" id="8154.ENSACLP00000023849"/>
<dbReference type="Proteomes" id="UP000265100">
    <property type="component" value="Chromosome 11"/>
</dbReference>
<organism evidence="7 8">
    <name type="scientific">Astatotilapia calliptera</name>
    <name type="common">Eastern happy</name>
    <name type="synonym">Chromis callipterus</name>
    <dbReference type="NCBI Taxonomy" id="8154"/>
    <lineage>
        <taxon>Eukaryota</taxon>
        <taxon>Metazoa</taxon>
        <taxon>Chordata</taxon>
        <taxon>Craniata</taxon>
        <taxon>Vertebrata</taxon>
        <taxon>Euteleostomi</taxon>
        <taxon>Actinopterygii</taxon>
        <taxon>Neopterygii</taxon>
        <taxon>Teleostei</taxon>
        <taxon>Neoteleostei</taxon>
        <taxon>Acanthomorphata</taxon>
        <taxon>Ovalentaria</taxon>
        <taxon>Cichlomorphae</taxon>
        <taxon>Cichliformes</taxon>
        <taxon>Cichlidae</taxon>
        <taxon>African cichlids</taxon>
        <taxon>Pseudocrenilabrinae</taxon>
        <taxon>Haplochromini</taxon>
        <taxon>Astatotilapia</taxon>
    </lineage>
</organism>
<dbReference type="InterPro" id="IPR036872">
    <property type="entry name" value="CH_dom_sf"/>
</dbReference>
<dbReference type="Ensembl" id="ENSACLT00000024422.2">
    <property type="protein sequence ID" value="ENSACLP00000023849.1"/>
    <property type="gene ID" value="ENSACLG00000016229.2"/>
</dbReference>
<dbReference type="FunFam" id="1.10.418.10:FF:000013">
    <property type="entry name" value="IQ motif containing GTPase activating protein 1"/>
    <property type="match status" value="1"/>
</dbReference>
<dbReference type="PROSITE" id="PS01159">
    <property type="entry name" value="WW_DOMAIN_1"/>
    <property type="match status" value="1"/>
</dbReference>
<feature type="coiled-coil region" evidence="4">
    <location>
        <begin position="155"/>
        <end position="182"/>
    </location>
</feature>
<dbReference type="GO" id="GO:0051015">
    <property type="term" value="F:actin filament binding"/>
    <property type="evidence" value="ECO:0007669"/>
    <property type="project" value="TreeGrafter"/>
</dbReference>
<accession>A0A3P8Q4F7</accession>
<dbReference type="PROSITE" id="PS50018">
    <property type="entry name" value="RAS_GTPASE_ACTIV_2"/>
    <property type="match status" value="1"/>
</dbReference>
<dbReference type="Pfam" id="PF00612">
    <property type="entry name" value="IQ"/>
    <property type="match status" value="3"/>
</dbReference>
<evidence type="ECO:0000313" key="7">
    <source>
        <dbReference type="Ensembl" id="ENSACLP00000023849.1"/>
    </source>
</evidence>
<dbReference type="SUPFAM" id="SSF47576">
    <property type="entry name" value="Calponin-homology domain, CH-domain"/>
    <property type="match status" value="1"/>
</dbReference>
<evidence type="ECO:0000256" key="3">
    <source>
        <dbReference type="ARBA" id="ARBA00022860"/>
    </source>
</evidence>
<dbReference type="SMART" id="SM00323">
    <property type="entry name" value="RasGAP"/>
    <property type="match status" value="1"/>
</dbReference>
<dbReference type="Bgee" id="ENSACLG00000016229">
    <property type="expression patterns" value="Expressed in ovary and 3 other cell types or tissues"/>
</dbReference>
<dbReference type="SMART" id="SM00015">
    <property type="entry name" value="IQ"/>
    <property type="match status" value="4"/>
</dbReference>
<dbReference type="GeneID" id="113031630"/>
<keyword evidence="4" id="KW-0175">Coiled coil</keyword>
<dbReference type="PANTHER" id="PTHR14149">
    <property type="entry name" value="RAS GTPASE-ACTIVATING PROTEIN WITH IQ MOTIF"/>
    <property type="match status" value="1"/>
</dbReference>
<reference evidence="7" key="4">
    <citation type="submission" date="2025-09" db="UniProtKB">
        <authorList>
            <consortium name="Ensembl"/>
        </authorList>
    </citation>
    <scope>IDENTIFICATION</scope>
</reference>
<reference evidence="7" key="3">
    <citation type="submission" date="2025-08" db="UniProtKB">
        <authorList>
            <consortium name="Ensembl"/>
        </authorList>
    </citation>
    <scope>IDENTIFICATION</scope>
</reference>
<dbReference type="InterPro" id="IPR023152">
    <property type="entry name" value="RasGAP_CS"/>
</dbReference>
<dbReference type="RefSeq" id="XP_026039667.1">
    <property type="nucleotide sequence ID" value="XM_026183882.1"/>
</dbReference>
<dbReference type="InterPro" id="IPR001715">
    <property type="entry name" value="CH_dom"/>
</dbReference>
<feature type="domain" description="Ras-GAP" evidence="5">
    <location>
        <begin position="1004"/>
        <end position="1220"/>
    </location>
</feature>
<dbReference type="GO" id="GO:0005516">
    <property type="term" value="F:calmodulin binding"/>
    <property type="evidence" value="ECO:0007669"/>
    <property type="project" value="UniProtKB-KW"/>
</dbReference>
<keyword evidence="8" id="KW-1185">Reference proteome</keyword>
<dbReference type="InterPro" id="IPR001936">
    <property type="entry name" value="RasGAP_dom"/>
</dbReference>
<dbReference type="FunFam" id="1.10.506.10:FF:000004">
    <property type="entry name" value="IQ motif containing GTPase activating protein 1"/>
    <property type="match status" value="1"/>
</dbReference>
<reference evidence="8" key="2">
    <citation type="submission" date="2023-03" db="EMBL/GenBank/DDBJ databases">
        <authorList>
            <consortium name="Wellcome Sanger Institute Data Sharing"/>
        </authorList>
    </citation>
    <scope>NUCLEOTIDE SEQUENCE [LARGE SCALE GENOMIC DNA]</scope>
</reference>
<evidence type="ECO:0000256" key="2">
    <source>
        <dbReference type="ARBA" id="ARBA00022737"/>
    </source>
</evidence>
<dbReference type="SUPFAM" id="SSF48350">
    <property type="entry name" value="GTPase activation domain, GAP"/>
    <property type="match status" value="1"/>
</dbReference>